<dbReference type="GO" id="GO:0003700">
    <property type="term" value="F:DNA-binding transcription factor activity"/>
    <property type="evidence" value="ECO:0007669"/>
    <property type="project" value="InterPro"/>
</dbReference>
<dbReference type="EMBL" id="FQVB01000008">
    <property type="protein sequence ID" value="SHE87344.1"/>
    <property type="molecule type" value="Genomic_DNA"/>
</dbReference>
<sequence length="127" mass="13933">MEPTGRLSVRSKIWIEDEQGKVVFGAGRLRILEAVERTGSILAASRELQMSYRAVWGKIRATEQRLGRPLLTKKIGGTKGGGSELTGFAKALLQRYRTLQALTESAADRLFEDVFTPDIPENPASGS</sequence>
<protein>
    <submittedName>
        <fullName evidence="2">Molybdate transport system regulatory protein</fullName>
    </submittedName>
</protein>
<organism evidence="2 3">
    <name type="scientific">Desulfacinum infernum DSM 9756</name>
    <dbReference type="NCBI Taxonomy" id="1121391"/>
    <lineage>
        <taxon>Bacteria</taxon>
        <taxon>Pseudomonadati</taxon>
        <taxon>Thermodesulfobacteriota</taxon>
        <taxon>Syntrophobacteria</taxon>
        <taxon>Syntrophobacterales</taxon>
        <taxon>Syntrophobacteraceae</taxon>
        <taxon>Desulfacinum</taxon>
    </lineage>
</organism>
<dbReference type="SUPFAM" id="SSF46785">
    <property type="entry name" value="Winged helix' DNA-binding domain"/>
    <property type="match status" value="1"/>
</dbReference>
<dbReference type="Pfam" id="PF00126">
    <property type="entry name" value="HTH_1"/>
    <property type="match status" value="1"/>
</dbReference>
<feature type="domain" description="HTH lysR-type" evidence="1">
    <location>
        <begin position="28"/>
        <end position="74"/>
    </location>
</feature>
<reference evidence="3" key="1">
    <citation type="submission" date="2016-11" db="EMBL/GenBank/DDBJ databases">
        <authorList>
            <person name="Varghese N."/>
            <person name="Submissions S."/>
        </authorList>
    </citation>
    <scope>NUCLEOTIDE SEQUENCE [LARGE SCALE GENOMIC DNA]</scope>
    <source>
        <strain evidence="3">DSM 9756</strain>
    </source>
</reference>
<dbReference type="STRING" id="1121391.SAMN02745206_00955"/>
<dbReference type="Gene3D" id="1.10.10.10">
    <property type="entry name" value="Winged helix-like DNA-binding domain superfamily/Winged helix DNA-binding domain"/>
    <property type="match status" value="1"/>
</dbReference>
<evidence type="ECO:0000313" key="2">
    <source>
        <dbReference type="EMBL" id="SHE87344.1"/>
    </source>
</evidence>
<dbReference type="InterPro" id="IPR000847">
    <property type="entry name" value="LysR_HTH_N"/>
</dbReference>
<dbReference type="PANTHER" id="PTHR30432:SF1">
    <property type="entry name" value="DNA-BINDING TRANSCRIPTIONAL DUAL REGULATOR MODE"/>
    <property type="match status" value="1"/>
</dbReference>
<dbReference type="Proteomes" id="UP000184076">
    <property type="component" value="Unassembled WGS sequence"/>
</dbReference>
<accession>A0A1M4X1H8</accession>
<dbReference type="InterPro" id="IPR036390">
    <property type="entry name" value="WH_DNA-bd_sf"/>
</dbReference>
<proteinExistence type="predicted"/>
<evidence type="ECO:0000259" key="1">
    <source>
        <dbReference type="Pfam" id="PF00126"/>
    </source>
</evidence>
<dbReference type="OrthoDB" id="9800709at2"/>
<gene>
    <name evidence="2" type="ORF">SAMN02745206_00955</name>
</gene>
<dbReference type="AlphaFoldDB" id="A0A1M4X1H8"/>
<evidence type="ECO:0000313" key="3">
    <source>
        <dbReference type="Proteomes" id="UP000184076"/>
    </source>
</evidence>
<dbReference type="InterPro" id="IPR036388">
    <property type="entry name" value="WH-like_DNA-bd_sf"/>
</dbReference>
<keyword evidence="3" id="KW-1185">Reference proteome</keyword>
<dbReference type="InterPro" id="IPR051815">
    <property type="entry name" value="Molybdate_resp_trans_reg"/>
</dbReference>
<dbReference type="PANTHER" id="PTHR30432">
    <property type="entry name" value="TRANSCRIPTIONAL REGULATOR MODE"/>
    <property type="match status" value="1"/>
</dbReference>
<name>A0A1M4X1H8_9BACT</name>
<dbReference type="RefSeq" id="WP_073037483.1">
    <property type="nucleotide sequence ID" value="NZ_FQVB01000008.1"/>
</dbReference>